<dbReference type="PANTHER" id="PTHR43304">
    <property type="entry name" value="PHYTOCHROME-LIKE PROTEIN CPH1"/>
    <property type="match status" value="1"/>
</dbReference>
<dbReference type="SUPFAM" id="SSF55874">
    <property type="entry name" value="ATPase domain of HSP90 chaperone/DNA topoisomerase II/histidine kinase"/>
    <property type="match status" value="1"/>
</dbReference>
<keyword evidence="17" id="KW-1185">Reference proteome</keyword>
<dbReference type="InterPro" id="IPR003594">
    <property type="entry name" value="HATPase_dom"/>
</dbReference>
<dbReference type="Gene3D" id="3.30.450.20">
    <property type="entry name" value="PAS domain"/>
    <property type="match status" value="2"/>
</dbReference>
<dbReference type="Gene3D" id="1.10.287.130">
    <property type="match status" value="1"/>
</dbReference>
<accession>A0A1W2D7T2</accession>
<dbReference type="SMART" id="SM00387">
    <property type="entry name" value="HATPase_c"/>
    <property type="match status" value="1"/>
</dbReference>
<feature type="domain" description="Histidine kinase" evidence="15">
    <location>
        <begin position="339"/>
        <end position="530"/>
    </location>
</feature>
<dbReference type="Proteomes" id="UP000192674">
    <property type="component" value="Unassembled WGS sequence"/>
</dbReference>
<keyword evidence="11 14" id="KW-1133">Transmembrane helix</keyword>
<evidence type="ECO:0000256" key="12">
    <source>
        <dbReference type="ARBA" id="ARBA00023012"/>
    </source>
</evidence>
<evidence type="ECO:0000256" key="4">
    <source>
        <dbReference type="ARBA" id="ARBA00022475"/>
    </source>
</evidence>
<dbReference type="InterPro" id="IPR005467">
    <property type="entry name" value="His_kinase_dom"/>
</dbReference>
<keyword evidence="10" id="KW-0067">ATP-binding</keyword>
<keyword evidence="5" id="KW-0597">Phosphoprotein</keyword>
<dbReference type="SUPFAM" id="SSF55785">
    <property type="entry name" value="PYP-like sensor domain (PAS domain)"/>
    <property type="match status" value="1"/>
</dbReference>
<evidence type="ECO:0000256" key="5">
    <source>
        <dbReference type="ARBA" id="ARBA00022553"/>
    </source>
</evidence>
<gene>
    <name evidence="16" type="ORF">SAMN05661093_02985</name>
</gene>
<dbReference type="InterPro" id="IPR033463">
    <property type="entry name" value="sCache_3"/>
</dbReference>
<evidence type="ECO:0000313" key="16">
    <source>
        <dbReference type="EMBL" id="SMC93519.1"/>
    </source>
</evidence>
<evidence type="ECO:0000256" key="11">
    <source>
        <dbReference type="ARBA" id="ARBA00022989"/>
    </source>
</evidence>
<dbReference type="InterPro" id="IPR052162">
    <property type="entry name" value="Sensor_kinase/Photoreceptor"/>
</dbReference>
<dbReference type="SUPFAM" id="SSF55890">
    <property type="entry name" value="Sporulation response regulatory protein Spo0B"/>
    <property type="match status" value="1"/>
</dbReference>
<comment type="subcellular location">
    <subcellularLocation>
        <location evidence="2">Cell membrane</location>
        <topology evidence="2">Multi-pass membrane protein</topology>
    </subcellularLocation>
</comment>
<reference evidence="16 17" key="1">
    <citation type="submission" date="2017-04" db="EMBL/GenBank/DDBJ databases">
        <authorList>
            <person name="Afonso C.L."/>
            <person name="Miller P.J."/>
            <person name="Scott M.A."/>
            <person name="Spackman E."/>
            <person name="Goraichik I."/>
            <person name="Dimitrov K.M."/>
            <person name="Suarez D.L."/>
            <person name="Swayne D.E."/>
        </authorList>
    </citation>
    <scope>NUCLEOTIDE SEQUENCE [LARGE SCALE GENOMIC DNA]</scope>
    <source>
        <strain evidence="16 17">DSM 43828</strain>
    </source>
</reference>
<keyword evidence="7 14" id="KW-0812">Transmembrane</keyword>
<evidence type="ECO:0000256" key="6">
    <source>
        <dbReference type="ARBA" id="ARBA00022679"/>
    </source>
</evidence>
<evidence type="ECO:0000256" key="7">
    <source>
        <dbReference type="ARBA" id="ARBA00022692"/>
    </source>
</evidence>
<dbReference type="InterPro" id="IPR039506">
    <property type="entry name" value="SPOB_a"/>
</dbReference>
<keyword evidence="9 16" id="KW-0418">Kinase</keyword>
<dbReference type="AlphaFoldDB" id="A0A1W2D7T2"/>
<protein>
    <recommendedName>
        <fullName evidence="3">histidine kinase</fullName>
        <ecNumber evidence="3">2.7.13.3</ecNumber>
    </recommendedName>
</protein>
<dbReference type="InterPro" id="IPR016120">
    <property type="entry name" value="Sig_transdc_His_kin_SpoOB"/>
</dbReference>
<evidence type="ECO:0000313" key="17">
    <source>
        <dbReference type="Proteomes" id="UP000192674"/>
    </source>
</evidence>
<keyword evidence="8" id="KW-0547">Nucleotide-binding</keyword>
<dbReference type="InterPro" id="IPR035965">
    <property type="entry name" value="PAS-like_dom_sf"/>
</dbReference>
<keyword evidence="13 14" id="KW-0472">Membrane</keyword>
<sequence length="530" mass="56206">MGVKGSLARQLLAWQVVIVLALLTAVAAFSAIQSNETFMDVEGRRMLLAAENLAATPTVRGTDDSRGGEAIPGALADPLRYPALPGFAEITRSLSGADEVTFALPDLTVVTSTIPGRNGSKLDVGDSTIPTGRSWVGVIGDTLVAHVPVLGNKAKLIGIVAVGIETQGLFAGVVESPTNALVLLGLATVLGVTGSLLLAQRVKKQTLGLEPAEITSLVEQREAMLHGIKEGVVGLDRNDRIVLVNDHARTLLSIPDDSVGKSVSDLDFNERMTDVLTGRAAGADQIVLRKGRVLTMNRMPITLHDQSIGSVVTMRDRTEMVALQNELAATQNTTDTLRAQAHEFSNRLHTISGLIELGEYDEVRRFITTVSHTQQQWHAEVSARIHDAAVAALLIAKASVAAEHSVGLRLSPGSRLSEVDPALSADLVTVLGNLVDNAVDALGGVRDGWIEVDISELDDAIRVVVRDSGPGVAPEIAREVFRNGFTTKAAEEGGKRGLGLALARQTCIRRQGWIDVHNEGGAVFTALVPR</sequence>
<dbReference type="GO" id="GO:0000155">
    <property type="term" value="F:phosphorelay sensor kinase activity"/>
    <property type="evidence" value="ECO:0007669"/>
    <property type="project" value="InterPro"/>
</dbReference>
<evidence type="ECO:0000256" key="3">
    <source>
        <dbReference type="ARBA" id="ARBA00012438"/>
    </source>
</evidence>
<evidence type="ECO:0000256" key="2">
    <source>
        <dbReference type="ARBA" id="ARBA00004651"/>
    </source>
</evidence>
<dbReference type="PANTHER" id="PTHR43304:SF1">
    <property type="entry name" value="PAC DOMAIN-CONTAINING PROTEIN"/>
    <property type="match status" value="1"/>
</dbReference>
<dbReference type="Pfam" id="PF14689">
    <property type="entry name" value="SPOB_a"/>
    <property type="match status" value="1"/>
</dbReference>
<evidence type="ECO:0000256" key="8">
    <source>
        <dbReference type="ARBA" id="ARBA00022741"/>
    </source>
</evidence>
<dbReference type="EC" id="2.7.13.3" evidence="3"/>
<dbReference type="GO" id="GO:0006355">
    <property type="term" value="P:regulation of DNA-templated transcription"/>
    <property type="evidence" value="ECO:0007669"/>
    <property type="project" value="InterPro"/>
</dbReference>
<feature type="transmembrane region" description="Helical" evidence="14">
    <location>
        <begin position="12"/>
        <end position="32"/>
    </location>
</feature>
<dbReference type="InterPro" id="IPR000014">
    <property type="entry name" value="PAS"/>
</dbReference>
<dbReference type="InterPro" id="IPR013767">
    <property type="entry name" value="PAS_fold"/>
</dbReference>
<dbReference type="EMBL" id="FWXV01000002">
    <property type="protein sequence ID" value="SMC93519.1"/>
    <property type="molecule type" value="Genomic_DNA"/>
</dbReference>
<evidence type="ECO:0000259" key="15">
    <source>
        <dbReference type="PROSITE" id="PS50109"/>
    </source>
</evidence>
<comment type="catalytic activity">
    <reaction evidence="1">
        <text>ATP + protein L-histidine = ADP + protein N-phospho-L-histidine.</text>
        <dbReference type="EC" id="2.7.13.3"/>
    </reaction>
</comment>
<dbReference type="Pfam" id="PF00989">
    <property type="entry name" value="PAS"/>
    <property type="match status" value="1"/>
</dbReference>
<dbReference type="RefSeq" id="WP_084426899.1">
    <property type="nucleotide sequence ID" value="NZ_FWXV01000002.1"/>
</dbReference>
<evidence type="ECO:0000256" key="13">
    <source>
        <dbReference type="ARBA" id="ARBA00023136"/>
    </source>
</evidence>
<organism evidence="16 17">
    <name type="scientific">Kibdelosporangium aridum</name>
    <dbReference type="NCBI Taxonomy" id="2030"/>
    <lineage>
        <taxon>Bacteria</taxon>
        <taxon>Bacillati</taxon>
        <taxon>Actinomycetota</taxon>
        <taxon>Actinomycetes</taxon>
        <taxon>Pseudonocardiales</taxon>
        <taxon>Pseudonocardiaceae</taxon>
        <taxon>Kibdelosporangium</taxon>
    </lineage>
</organism>
<keyword evidence="6" id="KW-0808">Transferase</keyword>
<evidence type="ECO:0000256" key="14">
    <source>
        <dbReference type="SAM" id="Phobius"/>
    </source>
</evidence>
<dbReference type="PROSITE" id="PS50109">
    <property type="entry name" value="HIS_KIN"/>
    <property type="match status" value="1"/>
</dbReference>
<evidence type="ECO:0000256" key="10">
    <source>
        <dbReference type="ARBA" id="ARBA00022840"/>
    </source>
</evidence>
<evidence type="ECO:0000256" key="9">
    <source>
        <dbReference type="ARBA" id="ARBA00022777"/>
    </source>
</evidence>
<dbReference type="CDD" id="cd00130">
    <property type="entry name" value="PAS"/>
    <property type="match status" value="1"/>
</dbReference>
<evidence type="ECO:0000256" key="1">
    <source>
        <dbReference type="ARBA" id="ARBA00000085"/>
    </source>
</evidence>
<dbReference type="InterPro" id="IPR029151">
    <property type="entry name" value="Sensor-like_sf"/>
</dbReference>
<name>A0A1W2D7T2_KIBAR</name>
<dbReference type="OrthoDB" id="9792686at2"/>
<keyword evidence="4" id="KW-1003">Cell membrane</keyword>
<dbReference type="Pfam" id="PF17203">
    <property type="entry name" value="sCache_3_2"/>
    <property type="match status" value="1"/>
</dbReference>
<dbReference type="Pfam" id="PF02518">
    <property type="entry name" value="HATPase_c"/>
    <property type="match status" value="1"/>
</dbReference>
<dbReference type="Gene3D" id="3.30.565.10">
    <property type="entry name" value="Histidine kinase-like ATPase, C-terminal domain"/>
    <property type="match status" value="1"/>
</dbReference>
<proteinExistence type="predicted"/>
<keyword evidence="12" id="KW-0902">Two-component regulatory system</keyword>
<dbReference type="SUPFAM" id="SSF103190">
    <property type="entry name" value="Sensory domain-like"/>
    <property type="match status" value="1"/>
</dbReference>
<dbReference type="GO" id="GO:0005524">
    <property type="term" value="F:ATP binding"/>
    <property type="evidence" value="ECO:0007669"/>
    <property type="project" value="UniProtKB-KW"/>
</dbReference>
<dbReference type="GO" id="GO:0005886">
    <property type="term" value="C:plasma membrane"/>
    <property type="evidence" value="ECO:0007669"/>
    <property type="project" value="UniProtKB-SubCell"/>
</dbReference>
<dbReference type="InterPro" id="IPR036890">
    <property type="entry name" value="HATPase_C_sf"/>
</dbReference>